<gene>
    <name evidence="1" type="ORF">JCM19231_5486</name>
</gene>
<evidence type="ECO:0000313" key="1">
    <source>
        <dbReference type="EMBL" id="GAM59692.1"/>
    </source>
</evidence>
<dbReference type="Pfam" id="PF11748">
    <property type="entry name" value="DUF3306"/>
    <property type="match status" value="1"/>
</dbReference>
<dbReference type="InterPro" id="IPR021735">
    <property type="entry name" value="DUF3306"/>
</dbReference>
<reference evidence="1 2" key="2">
    <citation type="submission" date="2015-01" db="EMBL/GenBank/DDBJ databases">
        <authorList>
            <consortium name="NBRP consortium"/>
            <person name="Sawabe T."/>
            <person name="Meirelles P."/>
            <person name="Feng G."/>
            <person name="Sayaka M."/>
            <person name="Hattori M."/>
            <person name="Ohkuma M."/>
        </authorList>
    </citation>
    <scope>NUCLEOTIDE SEQUENCE [LARGE SCALE GENOMIC DNA]</scope>
    <source>
        <strain evidence="2">JCM 19231</strain>
    </source>
</reference>
<protein>
    <submittedName>
        <fullName evidence="1">Uncharacterized protein</fullName>
    </submittedName>
</protein>
<evidence type="ECO:0000313" key="2">
    <source>
        <dbReference type="Proteomes" id="UP000031671"/>
    </source>
</evidence>
<dbReference type="Proteomes" id="UP000031671">
    <property type="component" value="Unassembled WGS sequence"/>
</dbReference>
<dbReference type="EMBL" id="BBRZ01000194">
    <property type="protein sequence ID" value="GAM59692.1"/>
    <property type="molecule type" value="Genomic_DNA"/>
</dbReference>
<comment type="caution">
    <text evidence="1">The sequence shown here is derived from an EMBL/GenBank/DDBJ whole genome shotgun (WGS) entry which is preliminary data.</text>
</comment>
<dbReference type="AlphaFoldDB" id="A0A0B8P524"/>
<dbReference type="Pfam" id="PF11749">
    <property type="entry name" value="DUF3305"/>
    <property type="match status" value="1"/>
</dbReference>
<organism evidence="1 2">
    <name type="scientific">Vibrio ishigakensis</name>
    <dbReference type="NCBI Taxonomy" id="1481914"/>
    <lineage>
        <taxon>Bacteria</taxon>
        <taxon>Pseudomonadati</taxon>
        <taxon>Pseudomonadota</taxon>
        <taxon>Gammaproteobacteria</taxon>
        <taxon>Vibrionales</taxon>
        <taxon>Vibrionaceae</taxon>
        <taxon>Vibrio</taxon>
    </lineage>
</organism>
<keyword evidence="2" id="KW-1185">Reference proteome</keyword>
<accession>A0A0B8P524</accession>
<sequence>MSDKVVKDQTRWTLGCGLELKAVAGNKWGLSQWHLDGFELHPEASADFLMTLELFRDERTDYRFNLSSQQPKLFVVLDILQSLEEPNLVAISASQSLAGQYMDGDYLVLSADMPVAIQAWMEPLLAVMASFLKSVVRSVKERGVQVASEFLNRWSRRKLNPETEVEEPAQESVQELAQEAAVEEPTAEPLADESEVAEDIEDEEKYKDLSVAELLTTTAAASVKKAALRKLFLSGEFSAVDILTIMTMTMPQWVSLAPRWLKSFEIG</sequence>
<reference evidence="1 2" key="1">
    <citation type="submission" date="2015-01" db="EMBL/GenBank/DDBJ databases">
        <title>Vibrio sp. C1 JCM 19231 whole genome shotgun sequence.</title>
        <authorList>
            <person name="Sawabe T."/>
            <person name="Meirelles P."/>
            <person name="Feng G."/>
            <person name="Sayaka M."/>
            <person name="Hattori M."/>
            <person name="Ohkuma M."/>
        </authorList>
    </citation>
    <scope>NUCLEOTIDE SEQUENCE [LARGE SCALE GENOMIC DNA]</scope>
    <source>
        <strain evidence="2">JCM 19231</strain>
    </source>
</reference>
<dbReference type="InterPro" id="IPR021736">
    <property type="entry name" value="DUF3305"/>
</dbReference>
<proteinExistence type="predicted"/>
<name>A0A0B8P524_9VIBR</name>